<accession>A0A290XCF6</accession>
<evidence type="ECO:0000313" key="3">
    <source>
        <dbReference type="Proteomes" id="UP000218968"/>
    </source>
</evidence>
<evidence type="ECO:0000256" key="1">
    <source>
        <dbReference type="SAM" id="Phobius"/>
    </source>
</evidence>
<feature type="transmembrane region" description="Helical" evidence="1">
    <location>
        <begin position="81"/>
        <end position="101"/>
    </location>
</feature>
<name>A0A290XCF6_9GAMM</name>
<keyword evidence="3" id="KW-1185">Reference proteome</keyword>
<proteinExistence type="predicted"/>
<dbReference type="Proteomes" id="UP000218968">
    <property type="component" value="Chromosome"/>
</dbReference>
<dbReference type="AlphaFoldDB" id="A0A290XCF6"/>
<keyword evidence="1" id="KW-1133">Transmembrane helix</keyword>
<dbReference type="KEGG" id="lum:CNR27_04555"/>
<gene>
    <name evidence="2" type="ORF">CNR27_04555</name>
</gene>
<evidence type="ECO:0000313" key="2">
    <source>
        <dbReference type="EMBL" id="ATD66807.1"/>
    </source>
</evidence>
<dbReference type="RefSeq" id="WP_096297133.1">
    <property type="nucleotide sequence ID" value="NZ_CP023406.1"/>
</dbReference>
<dbReference type="EMBL" id="CP023406">
    <property type="protein sequence ID" value="ATD66807.1"/>
    <property type="molecule type" value="Genomic_DNA"/>
</dbReference>
<reference evidence="3" key="1">
    <citation type="submission" date="2017-09" db="EMBL/GenBank/DDBJ databases">
        <title>Luteimonas liuhanmingii sp.nov., isolated from the intestinal contents of Tibetan Plateau Pika in Yushu, Qinghai Province, China.</title>
        <authorList>
            <person name="Gui Z."/>
        </authorList>
    </citation>
    <scope>NUCLEOTIDE SEQUENCE [LARGE SCALE GENOMIC DNA]</scope>
    <source>
        <strain evidence="3">100111</strain>
    </source>
</reference>
<organism evidence="2 3">
    <name type="scientific">Luteimonas chenhongjianii</name>
    <dbReference type="NCBI Taxonomy" id="2006110"/>
    <lineage>
        <taxon>Bacteria</taxon>
        <taxon>Pseudomonadati</taxon>
        <taxon>Pseudomonadota</taxon>
        <taxon>Gammaproteobacteria</taxon>
        <taxon>Lysobacterales</taxon>
        <taxon>Lysobacteraceae</taxon>
        <taxon>Luteimonas</taxon>
    </lineage>
</organism>
<keyword evidence="1" id="KW-0812">Transmembrane</keyword>
<keyword evidence="1" id="KW-0472">Membrane</keyword>
<sequence length="102" mass="11287">MSAASPETLSNAEIAREIQSLQARAFERYEDAALQAEADPGRAELIYAKAERDTAPWIARASALNDERVARYRRRARRWRNAALAMGAVGALVIVWMLSLAA</sequence>
<protein>
    <submittedName>
        <fullName evidence="2">Uncharacterized protein</fullName>
    </submittedName>
</protein>
<dbReference type="OrthoDB" id="5976197at2"/>